<evidence type="ECO:0000313" key="3">
    <source>
        <dbReference type="Proteomes" id="UP000613208"/>
    </source>
</evidence>
<feature type="domain" description="YprB ribonuclease H-like" evidence="1">
    <location>
        <begin position="9"/>
        <end position="174"/>
    </location>
</feature>
<dbReference type="Proteomes" id="UP000613208">
    <property type="component" value="Unassembled WGS sequence"/>
</dbReference>
<dbReference type="InterPro" id="IPR038720">
    <property type="entry name" value="YprB_RNase_H-like_dom"/>
</dbReference>
<dbReference type="Gene3D" id="3.30.420.10">
    <property type="entry name" value="Ribonuclease H-like superfamily/Ribonuclease H"/>
    <property type="match status" value="1"/>
</dbReference>
<protein>
    <recommendedName>
        <fullName evidence="1">YprB ribonuclease H-like domain-containing protein</fullName>
    </recommendedName>
</protein>
<keyword evidence="3" id="KW-1185">Reference proteome</keyword>
<dbReference type="InterPro" id="IPR036397">
    <property type="entry name" value="RNaseH_sf"/>
</dbReference>
<evidence type="ECO:0000259" key="1">
    <source>
        <dbReference type="Pfam" id="PF13482"/>
    </source>
</evidence>
<sequence length="312" mass="35760">MKMRMDDCLFFDIETTGLSADLSAITIIGCCPSDGACVQWFNEDGFSQKQILADFLSFCKDYKTIISFNGAAFDLPFLTAKIREYGFSDSLSSKEHLDLYQKLRRYRHLFPFRSFRQKNFEDYLGIKRKDSLSGKKVIKAYQSWLKTGDTALKDQILLHNKEDLTGLRAVFQLLCYPSLESGSFTVQNAEFVSSGFTAGLSLRHPFPAAAHFEKDGMSLQTEKDSARFSAKFGEDMTLRHYYPNPKDYYYLPEEDIIIPKSMGSFVDRKARIPASPSRCYSKFKPSQDFLYDTQALQSFLHHSIIYLMNPAD</sequence>
<comment type="caution">
    <text evidence="2">The sequence shown here is derived from an EMBL/GenBank/DDBJ whole genome shotgun (WGS) entry which is preliminary data.</text>
</comment>
<organism evidence="2 3">
    <name type="scientific">Anaerostipes butyraticus</name>
    <dbReference type="NCBI Taxonomy" id="645466"/>
    <lineage>
        <taxon>Bacteria</taxon>
        <taxon>Bacillati</taxon>
        <taxon>Bacillota</taxon>
        <taxon>Clostridia</taxon>
        <taxon>Lachnospirales</taxon>
        <taxon>Lachnospiraceae</taxon>
        <taxon>Anaerostipes</taxon>
    </lineage>
</organism>
<dbReference type="SUPFAM" id="SSF53098">
    <property type="entry name" value="Ribonuclease H-like"/>
    <property type="match status" value="1"/>
</dbReference>
<gene>
    <name evidence="2" type="ORF">ANBU17_01910</name>
</gene>
<dbReference type="PANTHER" id="PTHR38462:SF1">
    <property type="entry name" value="YPRB RIBONUCLEASE H-LIKE DOMAIN-CONTAINING PROTEIN"/>
    <property type="match status" value="1"/>
</dbReference>
<dbReference type="GO" id="GO:0003676">
    <property type="term" value="F:nucleic acid binding"/>
    <property type="evidence" value="ECO:0007669"/>
    <property type="project" value="InterPro"/>
</dbReference>
<dbReference type="AlphaFoldDB" id="A0A916VBB5"/>
<dbReference type="InterPro" id="IPR012337">
    <property type="entry name" value="RNaseH-like_sf"/>
</dbReference>
<proteinExistence type="predicted"/>
<dbReference type="RefSeq" id="WP_201309611.1">
    <property type="nucleotide sequence ID" value="NZ_BLYI01000006.1"/>
</dbReference>
<dbReference type="EMBL" id="BLYI01000006">
    <property type="protein sequence ID" value="GFO83844.1"/>
    <property type="molecule type" value="Genomic_DNA"/>
</dbReference>
<name>A0A916VBB5_9FIRM</name>
<reference evidence="2" key="1">
    <citation type="submission" date="2020-06" db="EMBL/GenBank/DDBJ databases">
        <title>Characterization of fructooligosaccharide metabolism and fructooligosaccharide-degrading enzymes in human commensal butyrate producers.</title>
        <authorList>
            <person name="Tanno H."/>
            <person name="Fujii T."/>
            <person name="Hirano K."/>
            <person name="Maeno S."/>
            <person name="Tonozuka T."/>
            <person name="Sakamoto M."/>
            <person name="Ohkuma M."/>
            <person name="Tochio T."/>
            <person name="Endo A."/>
        </authorList>
    </citation>
    <scope>NUCLEOTIDE SEQUENCE</scope>
    <source>
        <strain evidence="2">JCM 17466</strain>
    </source>
</reference>
<dbReference type="Pfam" id="PF13482">
    <property type="entry name" value="RNase_H_2"/>
    <property type="match status" value="1"/>
</dbReference>
<dbReference type="PANTHER" id="PTHR38462">
    <property type="entry name" value="EXONUCLEASE-LIKE PROTEIN"/>
    <property type="match status" value="1"/>
</dbReference>
<evidence type="ECO:0000313" key="2">
    <source>
        <dbReference type="EMBL" id="GFO83844.1"/>
    </source>
</evidence>
<accession>A0A916VBB5</accession>